<evidence type="ECO:0000313" key="3">
    <source>
        <dbReference type="EMBL" id="CAK86743.1"/>
    </source>
</evidence>
<dbReference type="HOGENOM" id="CLU_563196_0_0_1"/>
<keyword evidence="1" id="KW-0175">Coiled coil</keyword>
<evidence type="ECO:0000313" key="4">
    <source>
        <dbReference type="Proteomes" id="UP000000600"/>
    </source>
</evidence>
<organism evidence="3 4">
    <name type="scientific">Paramecium tetraurelia</name>
    <dbReference type="NCBI Taxonomy" id="5888"/>
    <lineage>
        <taxon>Eukaryota</taxon>
        <taxon>Sar</taxon>
        <taxon>Alveolata</taxon>
        <taxon>Ciliophora</taxon>
        <taxon>Intramacronucleata</taxon>
        <taxon>Oligohymenophorea</taxon>
        <taxon>Peniculida</taxon>
        <taxon>Parameciidae</taxon>
        <taxon>Paramecium</taxon>
    </lineage>
</organism>
<keyword evidence="2" id="KW-0472">Membrane</keyword>
<dbReference type="Proteomes" id="UP000000600">
    <property type="component" value="Unassembled WGS sequence"/>
</dbReference>
<dbReference type="KEGG" id="ptm:GSPATT00020415001"/>
<gene>
    <name evidence="3" type="ORF">GSPATT00020415001</name>
</gene>
<keyword evidence="4" id="KW-1185">Reference proteome</keyword>
<keyword evidence="2" id="KW-1133">Transmembrane helix</keyword>
<reference evidence="3 4" key="1">
    <citation type="journal article" date="2006" name="Nature">
        <title>Global trends of whole-genome duplications revealed by the ciliate Paramecium tetraurelia.</title>
        <authorList>
            <consortium name="Genoscope"/>
            <person name="Aury J.-M."/>
            <person name="Jaillon O."/>
            <person name="Duret L."/>
            <person name="Noel B."/>
            <person name="Jubin C."/>
            <person name="Porcel B.M."/>
            <person name="Segurens B."/>
            <person name="Daubin V."/>
            <person name="Anthouard V."/>
            <person name="Aiach N."/>
            <person name="Arnaiz O."/>
            <person name="Billaut A."/>
            <person name="Beisson J."/>
            <person name="Blanc I."/>
            <person name="Bouhouche K."/>
            <person name="Camara F."/>
            <person name="Duharcourt S."/>
            <person name="Guigo R."/>
            <person name="Gogendeau D."/>
            <person name="Katinka M."/>
            <person name="Keller A.-M."/>
            <person name="Kissmehl R."/>
            <person name="Klotz C."/>
            <person name="Koll F."/>
            <person name="Le Moue A."/>
            <person name="Lepere C."/>
            <person name="Malinsky S."/>
            <person name="Nowacki M."/>
            <person name="Nowak J.K."/>
            <person name="Plattner H."/>
            <person name="Poulain J."/>
            <person name="Ruiz F."/>
            <person name="Serrano V."/>
            <person name="Zagulski M."/>
            <person name="Dessen P."/>
            <person name="Betermier M."/>
            <person name="Weissenbach J."/>
            <person name="Scarpelli C."/>
            <person name="Schachter V."/>
            <person name="Sperling L."/>
            <person name="Meyer E."/>
            <person name="Cohen J."/>
            <person name="Wincker P."/>
        </authorList>
    </citation>
    <scope>NUCLEOTIDE SEQUENCE [LARGE SCALE GENOMIC DNA]</scope>
    <source>
        <strain evidence="3 4">Stock d4-2</strain>
    </source>
</reference>
<accession>A0DUM6</accession>
<feature type="transmembrane region" description="Helical" evidence="2">
    <location>
        <begin position="456"/>
        <end position="474"/>
    </location>
</feature>
<dbReference type="OrthoDB" id="309724at2759"/>
<proteinExistence type="predicted"/>
<dbReference type="RefSeq" id="XP_001454140.1">
    <property type="nucleotide sequence ID" value="XM_001454103.1"/>
</dbReference>
<dbReference type="SUPFAM" id="SSF48695">
    <property type="entry name" value="Multiheme cytochromes"/>
    <property type="match status" value="1"/>
</dbReference>
<name>A0DUM6_PARTE</name>
<dbReference type="GeneID" id="5039925"/>
<keyword evidence="2" id="KW-0812">Transmembrane</keyword>
<feature type="coiled-coil region" evidence="1">
    <location>
        <begin position="105"/>
        <end position="132"/>
    </location>
</feature>
<sequence length="485" mass="57435">MSNLILKLRCKEHKKNKIIGKCDNNTCSKDPLFCIDCLAQDYHQNHLEDTTNFGDLEFILKEILLQWSIKNRITKSVNSKSEISEVQLDEETNQLILINNQIQYIESNDLQLNQENDQLQEIQNQETLIQEKIECGQCHQIQEISQYVNDEKNGISNNCLDQKCSKCQSSFNYPLKKIENKNYCTECIKCHECNRQEPRRSVGSFFYHEDGFLQISKNSELKKVMIAYIKKYFGTKIKKGDNNTQIYFLSESYPCLALEDYSGYIIGYNHPIIKSKLQIDPKTYIITEEQANIYLIEDLDQYERELYEFYLRQGRKPEDIPENVRMLLLFVLFIFKDFSSVLNLVQQKTYRHLYNDITKYQYPKQNSVSFLKGKVEKALDSLVIVFIEKMEVLEKQLLLISLRKFYLPIKESEYYSNDLIYNQHQIIYLLLTFLNARSIHSSIMLIFNYLNQLTLSSMYIIFIMNIFTHNNRIYDSSKSPQNQKI</sequence>
<protein>
    <submittedName>
        <fullName evidence="3">Uncharacterized protein</fullName>
    </submittedName>
</protein>
<dbReference type="InterPro" id="IPR036280">
    <property type="entry name" value="Multihaem_cyt_sf"/>
</dbReference>
<dbReference type="InParanoid" id="A0DUM6"/>
<dbReference type="AlphaFoldDB" id="A0DUM6"/>
<evidence type="ECO:0000256" key="1">
    <source>
        <dbReference type="SAM" id="Coils"/>
    </source>
</evidence>
<evidence type="ECO:0000256" key="2">
    <source>
        <dbReference type="SAM" id="Phobius"/>
    </source>
</evidence>
<dbReference type="OMA" id="KLRCKEH"/>
<dbReference type="EMBL" id="CT868585">
    <property type="protein sequence ID" value="CAK86743.1"/>
    <property type="molecule type" value="Genomic_DNA"/>
</dbReference>